<dbReference type="AlphaFoldDB" id="A0A0A9AID6"/>
<name>A0A0A9AID6_ARUDO</name>
<sequence length="37" mass="4231">MTCAINFFNGWSCYSLGKQRACCLTEPQSGLDWRQSQ</sequence>
<evidence type="ECO:0000313" key="1">
    <source>
        <dbReference type="EMBL" id="JAD51454.1"/>
    </source>
</evidence>
<reference evidence="1" key="2">
    <citation type="journal article" date="2015" name="Data Brief">
        <title>Shoot transcriptome of the giant reed, Arundo donax.</title>
        <authorList>
            <person name="Barrero R.A."/>
            <person name="Guerrero F.D."/>
            <person name="Moolhuijzen P."/>
            <person name="Goolsby J.A."/>
            <person name="Tidwell J."/>
            <person name="Bellgard S.E."/>
            <person name="Bellgard M.I."/>
        </authorList>
    </citation>
    <scope>NUCLEOTIDE SEQUENCE</scope>
    <source>
        <tissue evidence="1">Shoot tissue taken approximately 20 cm above the soil surface</tissue>
    </source>
</reference>
<dbReference type="EMBL" id="GBRH01246441">
    <property type="protein sequence ID" value="JAD51454.1"/>
    <property type="molecule type" value="Transcribed_RNA"/>
</dbReference>
<organism evidence="1">
    <name type="scientific">Arundo donax</name>
    <name type="common">Giant reed</name>
    <name type="synonym">Donax arundinaceus</name>
    <dbReference type="NCBI Taxonomy" id="35708"/>
    <lineage>
        <taxon>Eukaryota</taxon>
        <taxon>Viridiplantae</taxon>
        <taxon>Streptophyta</taxon>
        <taxon>Embryophyta</taxon>
        <taxon>Tracheophyta</taxon>
        <taxon>Spermatophyta</taxon>
        <taxon>Magnoliopsida</taxon>
        <taxon>Liliopsida</taxon>
        <taxon>Poales</taxon>
        <taxon>Poaceae</taxon>
        <taxon>PACMAD clade</taxon>
        <taxon>Arundinoideae</taxon>
        <taxon>Arundineae</taxon>
        <taxon>Arundo</taxon>
    </lineage>
</organism>
<protein>
    <submittedName>
        <fullName evidence="1">Uncharacterized protein</fullName>
    </submittedName>
</protein>
<accession>A0A0A9AID6</accession>
<proteinExistence type="predicted"/>
<reference evidence="1" key="1">
    <citation type="submission" date="2014-09" db="EMBL/GenBank/DDBJ databases">
        <authorList>
            <person name="Magalhaes I.L.F."/>
            <person name="Oliveira U."/>
            <person name="Santos F.R."/>
            <person name="Vidigal T.H.D.A."/>
            <person name="Brescovit A.D."/>
            <person name="Santos A.J."/>
        </authorList>
    </citation>
    <scope>NUCLEOTIDE SEQUENCE</scope>
    <source>
        <tissue evidence="1">Shoot tissue taken approximately 20 cm above the soil surface</tissue>
    </source>
</reference>